<name>A0A5P6PGZ4_9BRAD</name>
<proteinExistence type="predicted"/>
<dbReference type="EMBL" id="CP044544">
    <property type="protein sequence ID" value="QFI77547.1"/>
    <property type="molecule type" value="Genomic_DNA"/>
</dbReference>
<dbReference type="RefSeq" id="WP_100957209.1">
    <property type="nucleotide sequence ID" value="NZ_CP044544.1"/>
</dbReference>
<dbReference type="Proteomes" id="UP000325641">
    <property type="component" value="Plasmid pBbPL7HG1"/>
</dbReference>
<dbReference type="OrthoDB" id="8140341at2"/>
<accession>A0A5P6PGZ4</accession>
<evidence type="ECO:0000313" key="2">
    <source>
        <dbReference type="Proteomes" id="UP000325641"/>
    </source>
</evidence>
<keyword evidence="1" id="KW-0614">Plasmid</keyword>
<reference evidence="2" key="1">
    <citation type="submission" date="2019-10" db="EMBL/GenBank/DDBJ databases">
        <title>Complete Genome Sequence of Bradyrhizobium betae type strain PL7HG1T.</title>
        <authorList>
            <person name="Bromfield E.S.P."/>
            <person name="Cloutier S."/>
        </authorList>
    </citation>
    <scope>NUCLEOTIDE SEQUENCE [LARGE SCALE GENOMIC DNA]</scope>
    <source>
        <strain evidence="2">PL7HG1</strain>
        <plasmid evidence="2">pbbpl7hg1</plasmid>
    </source>
</reference>
<dbReference type="KEGG" id="bbet:F8237_35125"/>
<sequence length="69" mass="7956">MPHNYAINDDVHHQVQAPQGSAVVKERSVYTVISRLPIEADGRPRYRIKSKTEKLERVVTEEQLSRLSK</sequence>
<evidence type="ECO:0000313" key="1">
    <source>
        <dbReference type="EMBL" id="QFI77547.1"/>
    </source>
</evidence>
<dbReference type="AlphaFoldDB" id="A0A5P6PGZ4"/>
<organism evidence="1 2">
    <name type="scientific">Bradyrhizobium betae</name>
    <dbReference type="NCBI Taxonomy" id="244734"/>
    <lineage>
        <taxon>Bacteria</taxon>
        <taxon>Pseudomonadati</taxon>
        <taxon>Pseudomonadota</taxon>
        <taxon>Alphaproteobacteria</taxon>
        <taxon>Hyphomicrobiales</taxon>
        <taxon>Nitrobacteraceae</taxon>
        <taxon>Bradyrhizobium</taxon>
    </lineage>
</organism>
<gene>
    <name evidence="1" type="ORF">F8237_35125</name>
</gene>
<geneLocation type="plasmid" evidence="2">
    <name>pbbpl7hg1</name>
</geneLocation>
<protein>
    <submittedName>
        <fullName evidence="1">Uncharacterized protein</fullName>
    </submittedName>
</protein>